<dbReference type="PROSITE" id="PS51794">
    <property type="entry name" value="DAC"/>
    <property type="match status" value="1"/>
</dbReference>
<feature type="domain" description="DAC" evidence="1">
    <location>
        <begin position="373"/>
        <end position="520"/>
    </location>
</feature>
<dbReference type="Pfam" id="PF02457">
    <property type="entry name" value="DAC"/>
    <property type="match status" value="1"/>
</dbReference>
<dbReference type="SUPFAM" id="SSF143597">
    <property type="entry name" value="YojJ-like"/>
    <property type="match status" value="1"/>
</dbReference>
<dbReference type="InterPro" id="IPR048554">
    <property type="entry name" value="DACNG"/>
</dbReference>
<evidence type="ECO:0000259" key="1">
    <source>
        <dbReference type="PROSITE" id="PS51794"/>
    </source>
</evidence>
<dbReference type="Proteomes" id="UP001501243">
    <property type="component" value="Unassembled WGS sequence"/>
</dbReference>
<accession>A0ABP8QCX4</accession>
<protein>
    <submittedName>
        <fullName evidence="2">Diadenylate cyclase</fullName>
    </submittedName>
</protein>
<gene>
    <name evidence="2" type="ORF">GCM10023172_19890</name>
</gene>
<organism evidence="2 3">
    <name type="scientific">Hymenobacter ginsengisoli</name>
    <dbReference type="NCBI Taxonomy" id="1051626"/>
    <lineage>
        <taxon>Bacteria</taxon>
        <taxon>Pseudomonadati</taxon>
        <taxon>Bacteroidota</taxon>
        <taxon>Cytophagia</taxon>
        <taxon>Cytophagales</taxon>
        <taxon>Hymenobacteraceae</taxon>
        <taxon>Hymenobacter</taxon>
    </lineage>
</organism>
<dbReference type="Pfam" id="PF21752">
    <property type="entry name" value="DACNG"/>
    <property type="match status" value="1"/>
</dbReference>
<dbReference type="InterPro" id="IPR003390">
    <property type="entry name" value="DNA_integrity_scan_DisA_N"/>
</dbReference>
<evidence type="ECO:0000313" key="3">
    <source>
        <dbReference type="Proteomes" id="UP001501243"/>
    </source>
</evidence>
<dbReference type="EMBL" id="BAABGQ010000006">
    <property type="protein sequence ID" value="GAA4500122.1"/>
    <property type="molecule type" value="Genomic_DNA"/>
</dbReference>
<dbReference type="InterPro" id="IPR048555">
    <property type="entry name" value="DACNH"/>
</dbReference>
<name>A0ABP8QCX4_9BACT</name>
<proteinExistence type="predicted"/>
<dbReference type="Pfam" id="PF21750">
    <property type="entry name" value="DACNH"/>
    <property type="match status" value="1"/>
</dbReference>
<reference evidence="3" key="1">
    <citation type="journal article" date="2019" name="Int. J. Syst. Evol. Microbiol.">
        <title>The Global Catalogue of Microorganisms (GCM) 10K type strain sequencing project: providing services to taxonomists for standard genome sequencing and annotation.</title>
        <authorList>
            <consortium name="The Broad Institute Genomics Platform"/>
            <consortium name="The Broad Institute Genome Sequencing Center for Infectious Disease"/>
            <person name="Wu L."/>
            <person name="Ma J."/>
        </authorList>
    </citation>
    <scope>NUCLEOTIDE SEQUENCE [LARGE SCALE GENOMIC DNA]</scope>
    <source>
        <strain evidence="3">JCM 17841</strain>
    </source>
</reference>
<dbReference type="Gene3D" id="3.40.1700.10">
    <property type="entry name" value="DNA integrity scanning protein, DisA, N-terminal domain"/>
    <property type="match status" value="1"/>
</dbReference>
<sequence length="520" mass="57543">MSLFCAMTPTLAPTRPVAPALPDHYIWPHQGRYRESAQAIAQALFDALDDDLRPQVSVLCLSLDPSASQLVCQEPHESELPKDAFAEVVAEGLVLEATGLGPPVAKSADWMNPAQVQQRLENLGIRAALVRVLERLDAGATTQHFVGYPVRLNGYLVFTLLRMQRKPLRSYPALKPERFYTNGKPVANSLLAAAMYRFNEECLKSLNEPSPGAGFLFRPRDTEELLRAAGQSLLDTPALALGTDPSIAQLFNTLNTISSLRYEGAEGIGRLLLVPRGHPNIEEVFALTCPTELSDYRAVRKLLEMTSHDVHLLADGEKVYALGRQIGHYDAAREDLFDIHFVTHYAWEFAHAGQVLLRSRYGLPNLPRPRLNRTRFKRDLKRTFDLHRSDKVAHLWDVVLEASKQPKGTLLVITTEALAEADRLKLQCTLIEPVPLTPLITQLITSIDGAVLLDPDGYCYSIGVILDGKASGHGNGTRGARFNSAVRYVESSPYPCLVVVVSEDGMVDVLTKENLAEVRE</sequence>
<keyword evidence="3" id="KW-1185">Reference proteome</keyword>
<comment type="caution">
    <text evidence="2">The sequence shown here is derived from an EMBL/GenBank/DDBJ whole genome shotgun (WGS) entry which is preliminary data.</text>
</comment>
<dbReference type="InterPro" id="IPR036888">
    <property type="entry name" value="DNA_integrity_DisA_N_sf"/>
</dbReference>
<evidence type="ECO:0000313" key="2">
    <source>
        <dbReference type="EMBL" id="GAA4500122.1"/>
    </source>
</evidence>